<dbReference type="AlphaFoldDB" id="A0A3R8RAZ8"/>
<gene>
    <name evidence="1" type="ORF">EI998_00275</name>
</gene>
<name>A0A3R8RAZ8_STRSU</name>
<dbReference type="Pfam" id="PF11687">
    <property type="entry name" value="DUF3284"/>
    <property type="match status" value="1"/>
</dbReference>
<proteinExistence type="predicted"/>
<accession>A0A3R8RAZ8</accession>
<protein>
    <submittedName>
        <fullName evidence="1">DUF3284 domain-containing protein</fullName>
    </submittedName>
</protein>
<organism evidence="1 2">
    <name type="scientific">Streptococcus suis</name>
    <dbReference type="NCBI Taxonomy" id="1307"/>
    <lineage>
        <taxon>Bacteria</taxon>
        <taxon>Bacillati</taxon>
        <taxon>Bacillota</taxon>
        <taxon>Bacilli</taxon>
        <taxon>Lactobacillales</taxon>
        <taxon>Streptococcaceae</taxon>
        <taxon>Streptococcus</taxon>
    </lineage>
</organism>
<dbReference type="EMBL" id="RSDO01000001">
    <property type="protein sequence ID" value="RRR55502.1"/>
    <property type="molecule type" value="Genomic_DNA"/>
</dbReference>
<reference evidence="1 2" key="2">
    <citation type="submission" date="2018-12" db="EMBL/GenBank/DDBJ databases">
        <title>Whole-genome sequences of fifteen clinical Streptococcus suis strains isolated from pigs between 2006 and 2018.</title>
        <authorList>
            <person name="Stevens M.J.A."/>
            <person name="Cernela N."/>
            <person name="Spoerry Serrano N."/>
            <person name="Schmitt S."/>
            <person name="Schrenzel J."/>
            <person name="Stephan R."/>
        </authorList>
    </citation>
    <scope>NUCLEOTIDE SEQUENCE [LARGE SCALE GENOMIC DNA]</scope>
    <source>
        <strain evidence="1 2">PP422</strain>
    </source>
</reference>
<sequence>MEITKTYPVSIDRLFEAIVTSLKEDYRQNTGEEPAEVDLVAGLTYQKRFGEKHQHSVQVTLLELTNPSLYSVRFSSNRGKETMTYQLTPVDEGHTGIQYSYRVEAADFFTKANYFLMEKLMAKSLERQTEAQLDALVRYATQEAG</sequence>
<evidence type="ECO:0000313" key="2">
    <source>
        <dbReference type="Proteomes" id="UP000274117"/>
    </source>
</evidence>
<dbReference type="SUPFAM" id="SSF55961">
    <property type="entry name" value="Bet v1-like"/>
    <property type="match status" value="1"/>
</dbReference>
<dbReference type="InterPro" id="IPR023393">
    <property type="entry name" value="START-like_dom_sf"/>
</dbReference>
<dbReference type="Gene3D" id="3.30.530.20">
    <property type="match status" value="1"/>
</dbReference>
<evidence type="ECO:0000313" key="1">
    <source>
        <dbReference type="EMBL" id="RRR55502.1"/>
    </source>
</evidence>
<reference evidence="1 2" key="1">
    <citation type="submission" date="2018-11" db="EMBL/GenBank/DDBJ databases">
        <authorList>
            <person name="Stevens M.J."/>
            <person name="Cernela N."/>
            <person name="Spoerry Serrano N."/>
            <person name="Schmitt S."/>
            <person name="Schrenzel J."/>
            <person name="Stephan R."/>
        </authorList>
    </citation>
    <scope>NUCLEOTIDE SEQUENCE [LARGE SCALE GENOMIC DNA]</scope>
    <source>
        <strain evidence="1 2">PP422</strain>
    </source>
</reference>
<comment type="caution">
    <text evidence="1">The sequence shown here is derived from an EMBL/GenBank/DDBJ whole genome shotgun (WGS) entry which is preliminary data.</text>
</comment>
<dbReference type="InterPro" id="IPR021701">
    <property type="entry name" value="DUF3284"/>
</dbReference>
<dbReference type="Proteomes" id="UP000274117">
    <property type="component" value="Unassembled WGS sequence"/>
</dbReference>